<dbReference type="STRING" id="39962.Lmor_1642"/>
<keyword evidence="4" id="KW-1185">Reference proteome</keyword>
<evidence type="ECO:0000313" key="3">
    <source>
        <dbReference type="EMBL" id="STX62879.1"/>
    </source>
</evidence>
<protein>
    <submittedName>
        <fullName evidence="3">Uncharacterized protein</fullName>
    </submittedName>
</protein>
<dbReference type="EMBL" id="UGOG01000001">
    <property type="protein sequence ID" value="STX62879.1"/>
    <property type="molecule type" value="Genomic_DNA"/>
</dbReference>
<evidence type="ECO:0000313" key="5">
    <source>
        <dbReference type="Proteomes" id="UP000254040"/>
    </source>
</evidence>
<evidence type="ECO:0000256" key="1">
    <source>
        <dbReference type="SAM" id="MobiDB-lite"/>
    </source>
</evidence>
<dbReference type="Proteomes" id="UP000254040">
    <property type="component" value="Unassembled WGS sequence"/>
</dbReference>
<evidence type="ECO:0000313" key="2">
    <source>
        <dbReference type="EMBL" id="KTD34245.1"/>
    </source>
</evidence>
<sequence length="485" mass="55956">MMQLLLVKGNFNMMNSDDLSADIDGYNVTLSRKDKTIMVSLNKKDKSILEGKFAFYKLNELILLPIFKEAVPGENEVLVNVWHTKKAPGVIIKYATKQHLAIVFTTEGEVDEYFEQFISAAGILSIKEEFKGTSNTYFDEVRFVQCLASHHLTVEMLRHEHHFSESRISLLAEHQFNFTTLLKQGVSLQQIKEMKPELLTLINLQDILSLVTLEQITGKNHTAPPVPKMEFRFPEWPPTQGTARTFGGLFNIRYANNRCEISYRHKKNGELALMTLRVDRPQEEEKITLDAEINKVSPERLIHDWYHLPECRSDLSGFITRRLYCPELNFVITKKLAPTFPERKYDEAVSIPIGINPVYYREQRFAHFLMKKGCPLESFRKLPGMTNIKLMTLCFHHDLLVCLLKKGMVLTDFAKIDENRLLHVFDNKDSAIRALHFVKPAELFSLKQKATYCPSHQLFTQVRSEMNEPDSDDEEHSYPASSVPV</sequence>
<name>A0A378K0U3_9GAMM</name>
<reference evidence="2 4" key="1">
    <citation type="submission" date="2015-11" db="EMBL/GenBank/DDBJ databases">
        <title>Genomic analysis of 38 Legionella species identifies large and diverse effector repertoires.</title>
        <authorList>
            <person name="Burstein D."/>
            <person name="Amaro F."/>
            <person name="Zusman T."/>
            <person name="Lifshitz Z."/>
            <person name="Cohen O."/>
            <person name="Gilbert J.A."/>
            <person name="Pupko T."/>
            <person name="Shuman H.A."/>
            <person name="Segal G."/>
        </authorList>
    </citation>
    <scope>NUCLEOTIDE SEQUENCE [LARGE SCALE GENOMIC DNA]</scope>
    <source>
        <strain evidence="2 4">ATCC 43877</strain>
    </source>
</reference>
<dbReference type="Proteomes" id="UP000054985">
    <property type="component" value="Unassembled WGS sequence"/>
</dbReference>
<gene>
    <name evidence="2" type="ORF">Lmor_1642</name>
    <name evidence="3" type="ORF">NCTC12239_01818</name>
</gene>
<proteinExistence type="predicted"/>
<feature type="region of interest" description="Disordered" evidence="1">
    <location>
        <begin position="464"/>
        <end position="485"/>
    </location>
</feature>
<evidence type="ECO:0000313" key="4">
    <source>
        <dbReference type="Proteomes" id="UP000054985"/>
    </source>
</evidence>
<dbReference type="EMBL" id="LNYN01000020">
    <property type="protein sequence ID" value="KTD34245.1"/>
    <property type="molecule type" value="Genomic_DNA"/>
</dbReference>
<dbReference type="AlphaFoldDB" id="A0A378K0U3"/>
<accession>A0A378K0U3</accession>
<reference evidence="3 5" key="2">
    <citation type="submission" date="2018-06" db="EMBL/GenBank/DDBJ databases">
        <authorList>
            <consortium name="Pathogen Informatics"/>
            <person name="Doyle S."/>
        </authorList>
    </citation>
    <scope>NUCLEOTIDE SEQUENCE [LARGE SCALE GENOMIC DNA]</scope>
    <source>
        <strain evidence="3 5">NCTC12239</strain>
    </source>
</reference>
<organism evidence="3 5">
    <name type="scientific">Legionella moravica</name>
    <dbReference type="NCBI Taxonomy" id="39962"/>
    <lineage>
        <taxon>Bacteria</taxon>
        <taxon>Pseudomonadati</taxon>
        <taxon>Pseudomonadota</taxon>
        <taxon>Gammaproteobacteria</taxon>
        <taxon>Legionellales</taxon>
        <taxon>Legionellaceae</taxon>
        <taxon>Legionella</taxon>
    </lineage>
</organism>